<dbReference type="Proteomes" id="UP001143480">
    <property type="component" value="Unassembled WGS sequence"/>
</dbReference>
<accession>A0A9W6KQL5</accession>
<keyword evidence="4" id="KW-0804">Transcription</keyword>
<keyword evidence="1" id="KW-0805">Transcription regulation</keyword>
<protein>
    <recommendedName>
        <fullName evidence="5">RNA polymerase sigma-70 region 2 domain-containing protein</fullName>
    </recommendedName>
</protein>
<keyword evidence="2" id="KW-0731">Sigma factor</keyword>
<dbReference type="InterPro" id="IPR013325">
    <property type="entry name" value="RNA_pol_sigma_r2"/>
</dbReference>
<evidence type="ECO:0000259" key="5">
    <source>
        <dbReference type="Pfam" id="PF04542"/>
    </source>
</evidence>
<dbReference type="AlphaFoldDB" id="A0A9W6KQL5"/>
<feature type="domain" description="RNA polymerase sigma-70 region 2" evidence="5">
    <location>
        <begin position="17"/>
        <end position="85"/>
    </location>
</feature>
<organism evidence="6 7">
    <name type="scientific">Dactylosporangium matsuzakiense</name>
    <dbReference type="NCBI Taxonomy" id="53360"/>
    <lineage>
        <taxon>Bacteria</taxon>
        <taxon>Bacillati</taxon>
        <taxon>Actinomycetota</taxon>
        <taxon>Actinomycetes</taxon>
        <taxon>Micromonosporales</taxon>
        <taxon>Micromonosporaceae</taxon>
        <taxon>Dactylosporangium</taxon>
    </lineage>
</organism>
<comment type="caution">
    <text evidence="6">The sequence shown here is derived from an EMBL/GenBank/DDBJ whole genome shotgun (WGS) entry which is preliminary data.</text>
</comment>
<dbReference type="GO" id="GO:0016987">
    <property type="term" value="F:sigma factor activity"/>
    <property type="evidence" value="ECO:0007669"/>
    <property type="project" value="UniProtKB-KW"/>
</dbReference>
<proteinExistence type="predicted"/>
<dbReference type="PANTHER" id="PTHR30385:SF4">
    <property type="entry name" value="RNA POLYMERASE SIGMA-E FACTOR"/>
    <property type="match status" value="1"/>
</dbReference>
<dbReference type="RefSeq" id="WP_261961762.1">
    <property type="nucleotide sequence ID" value="NZ_BAAAXA010000001.1"/>
</dbReference>
<evidence type="ECO:0000256" key="3">
    <source>
        <dbReference type="ARBA" id="ARBA00023125"/>
    </source>
</evidence>
<evidence type="ECO:0000256" key="1">
    <source>
        <dbReference type="ARBA" id="ARBA00023015"/>
    </source>
</evidence>
<reference evidence="6" key="2">
    <citation type="submission" date="2023-01" db="EMBL/GenBank/DDBJ databases">
        <authorList>
            <person name="Sun Q."/>
            <person name="Evtushenko L."/>
        </authorList>
    </citation>
    <scope>NUCLEOTIDE SEQUENCE</scope>
    <source>
        <strain evidence="6">VKM Ac-1321</strain>
    </source>
</reference>
<dbReference type="EMBL" id="BSFP01000056">
    <property type="protein sequence ID" value="GLL05340.1"/>
    <property type="molecule type" value="Genomic_DNA"/>
</dbReference>
<keyword evidence="7" id="KW-1185">Reference proteome</keyword>
<sequence>MTANDDPDRPALRTQTIEAWLGWAYRHALRYAFRRRPIDDLRQVAAYGLIEAVDGYDPWRGARFEPYASVTIRGELKHHFRDQARDLSLDGFAALHAKLVAQARKPAGATSAGKWPTRP</sequence>
<gene>
    <name evidence="6" type="ORF">GCM10017581_070870</name>
</gene>
<evidence type="ECO:0000313" key="6">
    <source>
        <dbReference type="EMBL" id="GLL05340.1"/>
    </source>
</evidence>
<keyword evidence="3" id="KW-0238">DNA-binding</keyword>
<dbReference type="InterPro" id="IPR007627">
    <property type="entry name" value="RNA_pol_sigma70_r2"/>
</dbReference>
<evidence type="ECO:0000313" key="7">
    <source>
        <dbReference type="Proteomes" id="UP001143480"/>
    </source>
</evidence>
<dbReference type="SUPFAM" id="SSF88946">
    <property type="entry name" value="Sigma2 domain of RNA polymerase sigma factors"/>
    <property type="match status" value="1"/>
</dbReference>
<dbReference type="Gene3D" id="1.20.120.1810">
    <property type="match status" value="1"/>
</dbReference>
<dbReference type="Pfam" id="PF04542">
    <property type="entry name" value="Sigma70_r2"/>
    <property type="match status" value="1"/>
</dbReference>
<evidence type="ECO:0000256" key="2">
    <source>
        <dbReference type="ARBA" id="ARBA00023082"/>
    </source>
</evidence>
<name>A0A9W6KQL5_9ACTN</name>
<reference evidence="6" key="1">
    <citation type="journal article" date="2014" name="Int. J. Syst. Evol. Microbiol.">
        <title>Complete genome sequence of Corynebacterium casei LMG S-19264T (=DSM 44701T), isolated from a smear-ripened cheese.</title>
        <authorList>
            <consortium name="US DOE Joint Genome Institute (JGI-PGF)"/>
            <person name="Walter F."/>
            <person name="Albersmeier A."/>
            <person name="Kalinowski J."/>
            <person name="Ruckert C."/>
        </authorList>
    </citation>
    <scope>NUCLEOTIDE SEQUENCE</scope>
    <source>
        <strain evidence="6">VKM Ac-1321</strain>
    </source>
</reference>
<dbReference type="GO" id="GO:0006352">
    <property type="term" value="P:DNA-templated transcription initiation"/>
    <property type="evidence" value="ECO:0007669"/>
    <property type="project" value="InterPro"/>
</dbReference>
<dbReference type="GO" id="GO:0003677">
    <property type="term" value="F:DNA binding"/>
    <property type="evidence" value="ECO:0007669"/>
    <property type="project" value="UniProtKB-KW"/>
</dbReference>
<evidence type="ECO:0000256" key="4">
    <source>
        <dbReference type="ARBA" id="ARBA00023163"/>
    </source>
</evidence>
<dbReference type="PANTHER" id="PTHR30385">
    <property type="entry name" value="SIGMA FACTOR F FLAGELLAR"/>
    <property type="match status" value="1"/>
</dbReference>